<evidence type="ECO:0000313" key="3">
    <source>
        <dbReference type="EMBL" id="WYK17699.1"/>
    </source>
</evidence>
<keyword evidence="2" id="KW-0472">Membrane</keyword>
<feature type="region of interest" description="Disordered" evidence="1">
    <location>
        <begin position="68"/>
        <end position="146"/>
    </location>
</feature>
<feature type="compositionally biased region" description="Acidic residues" evidence="1">
    <location>
        <begin position="121"/>
        <end position="133"/>
    </location>
</feature>
<reference evidence="3 4" key="1">
    <citation type="submission" date="2024-02" db="EMBL/GenBank/DDBJ databases">
        <title>Roseovarius strain W115 nov., isolated from a marine algae.</title>
        <authorList>
            <person name="Lee M.W."/>
            <person name="Lee J.K."/>
            <person name="Kim J.M."/>
            <person name="Choi D.G."/>
            <person name="Baek J.H."/>
            <person name="Bayburt H."/>
            <person name="Jung J.J."/>
            <person name="Han D.M."/>
            <person name="Jeon C.O."/>
        </authorList>
    </citation>
    <scope>NUCLEOTIDE SEQUENCE [LARGE SCALE GENOMIC DNA]</scope>
    <source>
        <strain evidence="3 4">W115</strain>
    </source>
</reference>
<feature type="transmembrane region" description="Helical" evidence="2">
    <location>
        <begin position="36"/>
        <end position="59"/>
    </location>
</feature>
<keyword evidence="2" id="KW-1133">Transmembrane helix</keyword>
<feature type="compositionally biased region" description="Low complexity" evidence="1">
    <location>
        <begin position="85"/>
        <end position="99"/>
    </location>
</feature>
<feature type="transmembrane region" description="Helical" evidence="2">
    <location>
        <begin position="12"/>
        <end position="30"/>
    </location>
</feature>
<protein>
    <submittedName>
        <fullName evidence="3">NADH:ubiquinone oxidoreductase</fullName>
    </submittedName>
</protein>
<dbReference type="Gene3D" id="1.10.150.20">
    <property type="entry name" value="5' to 3' exonuclease, C-terminal subdomain"/>
    <property type="match status" value="1"/>
</dbReference>
<proteinExistence type="predicted"/>
<organism evidence="3 4">
    <name type="scientific">Roseovarius rhodophyticola</name>
    <dbReference type="NCBI Taxonomy" id="3080827"/>
    <lineage>
        <taxon>Bacteria</taxon>
        <taxon>Pseudomonadati</taxon>
        <taxon>Pseudomonadota</taxon>
        <taxon>Alphaproteobacteria</taxon>
        <taxon>Rhodobacterales</taxon>
        <taxon>Roseobacteraceae</taxon>
        <taxon>Roseovarius</taxon>
    </lineage>
</organism>
<keyword evidence="2" id="KW-0812">Transmembrane</keyword>
<keyword evidence="4" id="KW-1185">Reference proteome</keyword>
<evidence type="ECO:0000256" key="2">
    <source>
        <dbReference type="SAM" id="Phobius"/>
    </source>
</evidence>
<gene>
    <name evidence="3" type="ORF">RZS32_015030</name>
</gene>
<sequence>MNGDSFVATCKLGCWAMGVGAGIVAMYLIAGETGFLAALLVAIALAVFLALVLQLLFCWPQEEEEGNDYDASAVPSAPQGKPLSAPVATVGPAGAAAKPAPKPKAKPKPKPKPAPKAEVTPDYDGDGVLEGENEGTRPSGLKAARGGKADNLKEIKGVGPKLEKMLNEMGFYHFDQVAAWSANEIAWVDANLKGFKGRASRDNWIEQAKILAAGGETEFSKRVDKGDVY</sequence>
<evidence type="ECO:0000313" key="4">
    <source>
        <dbReference type="Proteomes" id="UP001281305"/>
    </source>
</evidence>
<feature type="compositionally biased region" description="Basic residues" evidence="1">
    <location>
        <begin position="101"/>
        <end position="113"/>
    </location>
</feature>
<name>A0ABZ2TDF4_9RHOB</name>
<dbReference type="Proteomes" id="UP001281305">
    <property type="component" value="Chromosome"/>
</dbReference>
<dbReference type="EMBL" id="CP146606">
    <property type="protein sequence ID" value="WYK17699.1"/>
    <property type="molecule type" value="Genomic_DNA"/>
</dbReference>
<evidence type="ECO:0000256" key="1">
    <source>
        <dbReference type="SAM" id="MobiDB-lite"/>
    </source>
</evidence>
<dbReference type="RefSeq" id="WP_317057770.1">
    <property type="nucleotide sequence ID" value="NZ_CP146606.1"/>
</dbReference>
<accession>A0ABZ2TDF4</accession>